<accession>A0A098DZR9</accession>
<protein>
    <submittedName>
        <fullName evidence="2">Chromosome 3, complete genome</fullName>
    </submittedName>
</protein>
<dbReference type="HOGENOM" id="CLU_2133742_0_0_1"/>
<evidence type="ECO:0000256" key="1">
    <source>
        <dbReference type="SAM" id="MobiDB-lite"/>
    </source>
</evidence>
<feature type="region of interest" description="Disordered" evidence="1">
    <location>
        <begin position="87"/>
        <end position="113"/>
    </location>
</feature>
<reference evidence="3 4" key="1">
    <citation type="journal article" date="2007" name="Science">
        <title>The Fusarium graminearum genome reveals a link between localized polymorphism and pathogen specialization.</title>
        <authorList>
            <person name="Cuomo C.A."/>
            <person name="Gueldener U."/>
            <person name="Xu J.-R."/>
            <person name="Trail F."/>
            <person name="Turgeon B.G."/>
            <person name="Di Pietro A."/>
            <person name="Walton J.D."/>
            <person name="Ma L.-J."/>
            <person name="Baker S.E."/>
            <person name="Rep M."/>
            <person name="Adam G."/>
            <person name="Antoniw J."/>
            <person name="Baldwin T."/>
            <person name="Calvo S.E."/>
            <person name="Chang Y.-L."/>
            <person name="DeCaprio D."/>
            <person name="Gale L.R."/>
            <person name="Gnerre S."/>
            <person name="Goswami R.S."/>
            <person name="Hammond-Kosack K."/>
            <person name="Harris L.J."/>
            <person name="Hilburn K."/>
            <person name="Kennell J.C."/>
            <person name="Kroken S."/>
            <person name="Magnuson J.K."/>
            <person name="Mannhaupt G."/>
            <person name="Mauceli E.W."/>
            <person name="Mewes H.-W."/>
            <person name="Mitterbauer R."/>
            <person name="Muehlbauer G."/>
            <person name="Muensterkoetter M."/>
            <person name="Nelson D."/>
            <person name="O'Donnell K."/>
            <person name="Ouellet T."/>
            <person name="Qi W."/>
            <person name="Quesneville H."/>
            <person name="Roncero M.I.G."/>
            <person name="Seong K.-Y."/>
            <person name="Tetko I.V."/>
            <person name="Urban M."/>
            <person name="Waalwijk C."/>
            <person name="Ward T.J."/>
            <person name="Yao J."/>
            <person name="Birren B.W."/>
            <person name="Kistler H.C."/>
        </authorList>
    </citation>
    <scope>NUCLEOTIDE SEQUENCE [LARGE SCALE GENOMIC DNA]</scope>
    <source>
        <strain evidence="4">ATCC MYA-4620 / CBS 123657 / FGSC 9075 / NRRL 31084 / PH-1</strain>
        <strain evidence="3">PH-1 / ATCC MYA-4620 / FGSC 9075 / NRRL 31084</strain>
    </source>
</reference>
<reference evidence="2 4" key="3">
    <citation type="journal article" date="2015" name="BMC Genomics">
        <title>The completed genome sequence of the pathogenic ascomycete fungus Fusarium graminearum.</title>
        <authorList>
            <person name="King R."/>
            <person name="Urban M."/>
            <person name="Hammond-Kosack M.C."/>
            <person name="Hassani-Pak K."/>
            <person name="Hammond-Kosack K.E."/>
        </authorList>
    </citation>
    <scope>NUCLEOTIDE SEQUENCE [LARGE SCALE GENOMIC DNA]</scope>
    <source>
        <strain evidence="4">ATCC MYA-4620 / CBS 123657 / FGSC 9075 / NRRL 31084 / PH-1</strain>
        <strain evidence="2">PH-1</strain>
    </source>
</reference>
<dbReference type="RefSeq" id="XP_011324436.1">
    <property type="nucleotide sequence ID" value="XM_011326134.1"/>
</dbReference>
<dbReference type="Proteomes" id="UP000070720">
    <property type="component" value="Chromosome 3"/>
</dbReference>
<evidence type="ECO:0000313" key="4">
    <source>
        <dbReference type="Proteomes" id="UP000070720"/>
    </source>
</evidence>
<reference evidence="3 4" key="2">
    <citation type="journal article" date="2010" name="Nature">
        <title>Comparative genomics reveals mobile pathogenicity chromosomes in Fusarium.</title>
        <authorList>
            <person name="Ma L.J."/>
            <person name="van der Does H.C."/>
            <person name="Borkovich K.A."/>
            <person name="Coleman J.J."/>
            <person name="Daboussi M.J."/>
            <person name="Di Pietro A."/>
            <person name="Dufresne M."/>
            <person name="Freitag M."/>
            <person name="Grabherr M."/>
            <person name="Henrissat B."/>
            <person name="Houterman P.M."/>
            <person name="Kang S."/>
            <person name="Shim W.B."/>
            <person name="Woloshuk C."/>
            <person name="Xie X."/>
            <person name="Xu J.R."/>
            <person name="Antoniw J."/>
            <person name="Baker S.E."/>
            <person name="Bluhm B.H."/>
            <person name="Breakspear A."/>
            <person name="Brown D.W."/>
            <person name="Butchko R.A."/>
            <person name="Chapman S."/>
            <person name="Coulson R."/>
            <person name="Coutinho P.M."/>
            <person name="Danchin E.G."/>
            <person name="Diener A."/>
            <person name="Gale L.R."/>
            <person name="Gardiner D.M."/>
            <person name="Goff S."/>
            <person name="Hammond-Kosack K.E."/>
            <person name="Hilburn K."/>
            <person name="Hua-Van A."/>
            <person name="Jonkers W."/>
            <person name="Kazan K."/>
            <person name="Kodira C.D."/>
            <person name="Koehrsen M."/>
            <person name="Kumar L."/>
            <person name="Lee Y.H."/>
            <person name="Li L."/>
            <person name="Manners J.M."/>
            <person name="Miranda-Saavedra D."/>
            <person name="Mukherjee M."/>
            <person name="Park G."/>
            <person name="Park J."/>
            <person name="Park S.Y."/>
            <person name="Proctor R.H."/>
            <person name="Regev A."/>
            <person name="Ruiz-Roldan M.C."/>
            <person name="Sain D."/>
            <person name="Sakthikumar S."/>
            <person name="Sykes S."/>
            <person name="Schwartz D.C."/>
            <person name="Turgeon B.G."/>
            <person name="Wapinski I."/>
            <person name="Yoder O."/>
            <person name="Young S."/>
            <person name="Zeng Q."/>
            <person name="Zhou S."/>
            <person name="Galagan J."/>
            <person name="Cuomo C.A."/>
            <person name="Kistler H.C."/>
            <person name="Rep M."/>
        </authorList>
    </citation>
    <scope>GENOME REANNOTATION</scope>
    <source>
        <strain evidence="4">ATCC MYA-4620 / CBS 123657 / FGSC 9075 / NRRL 31084 / PH-1</strain>
        <strain evidence="3">PH-1 / ATCC MYA-4620 / FGSC 9075 / NRRL 31084</strain>
    </source>
</reference>
<reference evidence="3" key="4">
    <citation type="submission" date="2017-01" db="UniProtKB">
        <authorList>
            <consortium name="EnsemblFungi"/>
        </authorList>
    </citation>
    <scope>IDENTIFICATION</scope>
    <source>
        <strain evidence="3">PH-1 / ATCC MYA-4620 / FGSC 9075 / NRRL 31084</strain>
    </source>
</reference>
<accession>I1S7K0</accession>
<evidence type="ECO:0000313" key="3">
    <source>
        <dbReference type="EnsemblFungi" id="CEF86368"/>
    </source>
</evidence>
<dbReference type="VEuPathDB" id="FungiDB:FGRAMPH1_01G18879"/>
<feature type="compositionally biased region" description="Polar residues" evidence="1">
    <location>
        <begin position="87"/>
        <end position="105"/>
    </location>
</feature>
<sequence>MSSKYLGRWFKPPTILVKVSLSQPTTASPHFPDLMFDTAYPHGAYSRKTTRQAGQDDMTLISPTNEFPRWTINRNLLEIRVQCTSSPAFQKRTSADTQSQPTDHPNQPLAKER</sequence>
<gene>
    <name evidence="2" type="ORF">FGRAMPH1_01T18879</name>
</gene>
<dbReference type="KEGG" id="fgr:FGSG_12823"/>
<organism evidence="2 4">
    <name type="scientific">Gibberella zeae (strain ATCC MYA-4620 / CBS 123657 / FGSC 9075 / NRRL 31084 / PH-1)</name>
    <name type="common">Wheat head blight fungus</name>
    <name type="synonym">Fusarium graminearum</name>
    <dbReference type="NCBI Taxonomy" id="229533"/>
    <lineage>
        <taxon>Eukaryota</taxon>
        <taxon>Fungi</taxon>
        <taxon>Dikarya</taxon>
        <taxon>Ascomycota</taxon>
        <taxon>Pezizomycotina</taxon>
        <taxon>Sordariomycetes</taxon>
        <taxon>Hypocreomycetidae</taxon>
        <taxon>Hypocreales</taxon>
        <taxon>Nectriaceae</taxon>
        <taxon>Fusarium</taxon>
    </lineage>
</organism>
<dbReference type="AlphaFoldDB" id="I1S7K0"/>
<dbReference type="InParanoid" id="I1S7K0"/>
<keyword evidence="4" id="KW-1185">Reference proteome</keyword>
<name>I1S7K0_GIBZE</name>
<dbReference type="EMBL" id="HG970334">
    <property type="protein sequence ID" value="CEF86368.1"/>
    <property type="molecule type" value="Genomic_DNA"/>
</dbReference>
<evidence type="ECO:0000313" key="2">
    <source>
        <dbReference type="EMBL" id="CEF86368.1"/>
    </source>
</evidence>
<proteinExistence type="predicted"/>
<dbReference type="EnsemblFungi" id="CEF86368">
    <property type="protein sequence ID" value="CEF86368"/>
    <property type="gene ID" value="FGRRES_12823"/>
</dbReference>